<dbReference type="Pfam" id="PF00046">
    <property type="entry name" value="Homeodomain"/>
    <property type="match status" value="1"/>
</dbReference>
<dbReference type="GO" id="GO:0005634">
    <property type="term" value="C:nucleus"/>
    <property type="evidence" value="ECO:0007669"/>
    <property type="project" value="UniProtKB-SubCell"/>
</dbReference>
<keyword evidence="2 3" id="KW-0238">DNA-binding</keyword>
<reference evidence="7" key="2">
    <citation type="submission" date="2020-10" db="UniProtKB">
        <authorList>
            <consortium name="WormBaseParasite"/>
        </authorList>
    </citation>
    <scope>IDENTIFICATION</scope>
</reference>
<evidence type="ECO:0000259" key="5">
    <source>
        <dbReference type="PROSITE" id="PS50071"/>
    </source>
</evidence>
<evidence type="ECO:0000313" key="6">
    <source>
        <dbReference type="Proteomes" id="UP000492821"/>
    </source>
</evidence>
<keyword evidence="6" id="KW-1185">Reference proteome</keyword>
<feature type="domain" description="Homeobox" evidence="5">
    <location>
        <begin position="62"/>
        <end position="119"/>
    </location>
</feature>
<comment type="subcellular location">
    <subcellularLocation>
        <location evidence="1 2 3">Nucleus</location>
    </subcellularLocation>
</comment>
<dbReference type="GO" id="GO:0000977">
    <property type="term" value="F:RNA polymerase II transcription regulatory region sequence-specific DNA binding"/>
    <property type="evidence" value="ECO:0007669"/>
    <property type="project" value="TreeGrafter"/>
</dbReference>
<evidence type="ECO:0000256" key="3">
    <source>
        <dbReference type="RuleBase" id="RU000682"/>
    </source>
</evidence>
<proteinExistence type="predicted"/>
<dbReference type="InterPro" id="IPR009057">
    <property type="entry name" value="Homeodomain-like_sf"/>
</dbReference>
<dbReference type="Gene3D" id="1.10.10.60">
    <property type="entry name" value="Homeodomain-like"/>
    <property type="match status" value="1"/>
</dbReference>
<evidence type="ECO:0000313" key="7">
    <source>
        <dbReference type="WBParaSite" id="Pan_g6475.t1"/>
    </source>
</evidence>
<name>A0A7E4W4L2_PANRE</name>
<dbReference type="CDD" id="cd00086">
    <property type="entry name" value="homeodomain"/>
    <property type="match status" value="1"/>
</dbReference>
<dbReference type="SMART" id="SM00389">
    <property type="entry name" value="HOX"/>
    <property type="match status" value="1"/>
</dbReference>
<keyword evidence="2 3" id="KW-0539">Nucleus</keyword>
<dbReference type="PANTHER" id="PTHR24329:SF543">
    <property type="entry name" value="FI01017P-RELATED"/>
    <property type="match status" value="1"/>
</dbReference>
<protein>
    <submittedName>
        <fullName evidence="7">Homeobox domain-containing protein</fullName>
    </submittedName>
</protein>
<evidence type="ECO:0000256" key="4">
    <source>
        <dbReference type="SAM" id="MobiDB-lite"/>
    </source>
</evidence>
<dbReference type="Proteomes" id="UP000492821">
    <property type="component" value="Unassembled WGS sequence"/>
</dbReference>
<accession>A0A7E4W4L2</accession>
<dbReference type="PROSITE" id="PS50071">
    <property type="entry name" value="HOMEOBOX_2"/>
    <property type="match status" value="1"/>
</dbReference>
<sequence>MSDDQQPNGSCSTPIDQNGGNQLDATVAAAAAACAAAQQELKSENLVGNGFGTSVGGGLQALARKRHRTPITQEQLQVLERSFQKYRYPDIYAREELARVTRHGSKCAAKNTGIGADLG</sequence>
<dbReference type="AlphaFoldDB" id="A0A7E4W4L2"/>
<dbReference type="WBParaSite" id="Pan_g6475.t1">
    <property type="protein sequence ID" value="Pan_g6475.t1"/>
    <property type="gene ID" value="Pan_g6475"/>
</dbReference>
<dbReference type="PANTHER" id="PTHR24329">
    <property type="entry name" value="HOMEOBOX PROTEIN ARISTALESS"/>
    <property type="match status" value="1"/>
</dbReference>
<evidence type="ECO:0000256" key="2">
    <source>
        <dbReference type="PROSITE-ProRule" id="PRU00108"/>
    </source>
</evidence>
<dbReference type="SUPFAM" id="SSF46689">
    <property type="entry name" value="Homeodomain-like"/>
    <property type="match status" value="1"/>
</dbReference>
<evidence type="ECO:0000256" key="1">
    <source>
        <dbReference type="ARBA" id="ARBA00004123"/>
    </source>
</evidence>
<dbReference type="GO" id="GO:0000981">
    <property type="term" value="F:DNA-binding transcription factor activity, RNA polymerase II-specific"/>
    <property type="evidence" value="ECO:0007669"/>
    <property type="project" value="TreeGrafter"/>
</dbReference>
<dbReference type="InterPro" id="IPR001356">
    <property type="entry name" value="HD"/>
</dbReference>
<dbReference type="InterPro" id="IPR050649">
    <property type="entry name" value="Paired_Homeobox_TFs"/>
</dbReference>
<keyword evidence="2 3" id="KW-0371">Homeobox</keyword>
<feature type="region of interest" description="Disordered" evidence="4">
    <location>
        <begin position="1"/>
        <end position="20"/>
    </location>
</feature>
<organism evidence="6 7">
    <name type="scientific">Panagrellus redivivus</name>
    <name type="common">Microworm</name>
    <dbReference type="NCBI Taxonomy" id="6233"/>
    <lineage>
        <taxon>Eukaryota</taxon>
        <taxon>Metazoa</taxon>
        <taxon>Ecdysozoa</taxon>
        <taxon>Nematoda</taxon>
        <taxon>Chromadorea</taxon>
        <taxon>Rhabditida</taxon>
        <taxon>Tylenchina</taxon>
        <taxon>Panagrolaimomorpha</taxon>
        <taxon>Panagrolaimoidea</taxon>
        <taxon>Panagrolaimidae</taxon>
        <taxon>Panagrellus</taxon>
    </lineage>
</organism>
<reference evidence="6" key="1">
    <citation type="journal article" date="2013" name="Genetics">
        <title>The draft genome and transcriptome of Panagrellus redivivus are shaped by the harsh demands of a free-living lifestyle.</title>
        <authorList>
            <person name="Srinivasan J."/>
            <person name="Dillman A.R."/>
            <person name="Macchietto M.G."/>
            <person name="Heikkinen L."/>
            <person name="Lakso M."/>
            <person name="Fracchia K.M."/>
            <person name="Antoshechkin I."/>
            <person name="Mortazavi A."/>
            <person name="Wong G."/>
            <person name="Sternberg P.W."/>
        </authorList>
    </citation>
    <scope>NUCLEOTIDE SEQUENCE [LARGE SCALE GENOMIC DNA]</scope>
    <source>
        <strain evidence="6">MT8872</strain>
    </source>
</reference>